<dbReference type="EMBL" id="KV878584">
    <property type="protein sequence ID" value="OJJ60807.1"/>
    <property type="molecule type" value="Genomic_DNA"/>
</dbReference>
<feature type="region of interest" description="Disordered" evidence="1">
    <location>
        <begin position="147"/>
        <end position="168"/>
    </location>
</feature>
<protein>
    <submittedName>
        <fullName evidence="2">Uncharacterized protein</fullName>
    </submittedName>
</protein>
<keyword evidence="3" id="KW-1185">Reference proteome</keyword>
<gene>
    <name evidence="2" type="ORF">ASPSYDRAFT_29333</name>
</gene>
<accession>A0A1L9TN10</accession>
<dbReference type="Proteomes" id="UP000184356">
    <property type="component" value="Unassembled WGS sequence"/>
</dbReference>
<dbReference type="VEuPathDB" id="FungiDB:ASPSYDRAFT_29333"/>
<dbReference type="RefSeq" id="XP_040704613.1">
    <property type="nucleotide sequence ID" value="XM_040844634.1"/>
</dbReference>
<evidence type="ECO:0000313" key="2">
    <source>
        <dbReference type="EMBL" id="OJJ60807.1"/>
    </source>
</evidence>
<feature type="compositionally biased region" description="Basic and acidic residues" evidence="1">
    <location>
        <begin position="157"/>
        <end position="168"/>
    </location>
</feature>
<evidence type="ECO:0000313" key="3">
    <source>
        <dbReference type="Proteomes" id="UP000184356"/>
    </source>
</evidence>
<sequence length="183" mass="20675">MSIVDVVRAFDLANPMSLPERESFNLFINLETRVRRLASDLYLAKKIARVRSVVGELVGESEKESKLMGQAWRHCRFYLRKRSRLGCASSPHPTKSRLVSGLEQASPIDPTRSSTTIAPNSNRRSFRRPCCQIDIAYPTCVDGLPDAEVKTPPNSPEEPRLTSLVRRDIRIDQETARHQSLVS</sequence>
<dbReference type="AlphaFoldDB" id="A0A1L9TN10"/>
<name>A0A1L9TN10_9EURO</name>
<dbReference type="GeneID" id="63760707"/>
<reference evidence="3" key="1">
    <citation type="journal article" date="2017" name="Genome Biol.">
        <title>Comparative genomics reveals high biological diversity and specific adaptations in the industrially and medically important fungal genus Aspergillus.</title>
        <authorList>
            <person name="de Vries R.P."/>
            <person name="Riley R."/>
            <person name="Wiebenga A."/>
            <person name="Aguilar-Osorio G."/>
            <person name="Amillis S."/>
            <person name="Uchima C.A."/>
            <person name="Anderluh G."/>
            <person name="Asadollahi M."/>
            <person name="Askin M."/>
            <person name="Barry K."/>
            <person name="Battaglia E."/>
            <person name="Bayram O."/>
            <person name="Benocci T."/>
            <person name="Braus-Stromeyer S.A."/>
            <person name="Caldana C."/>
            <person name="Canovas D."/>
            <person name="Cerqueira G.C."/>
            <person name="Chen F."/>
            <person name="Chen W."/>
            <person name="Choi C."/>
            <person name="Clum A."/>
            <person name="Dos Santos R.A."/>
            <person name="Damasio A.R."/>
            <person name="Diallinas G."/>
            <person name="Emri T."/>
            <person name="Fekete E."/>
            <person name="Flipphi M."/>
            <person name="Freyberg S."/>
            <person name="Gallo A."/>
            <person name="Gournas C."/>
            <person name="Habgood R."/>
            <person name="Hainaut M."/>
            <person name="Harispe M.L."/>
            <person name="Henrissat B."/>
            <person name="Hilden K.S."/>
            <person name="Hope R."/>
            <person name="Hossain A."/>
            <person name="Karabika E."/>
            <person name="Karaffa L."/>
            <person name="Karanyi Z."/>
            <person name="Krasevec N."/>
            <person name="Kuo A."/>
            <person name="Kusch H."/>
            <person name="LaButti K."/>
            <person name="Lagendijk E.L."/>
            <person name="Lapidus A."/>
            <person name="Levasseur A."/>
            <person name="Lindquist E."/>
            <person name="Lipzen A."/>
            <person name="Logrieco A.F."/>
            <person name="MacCabe A."/>
            <person name="Maekelae M.R."/>
            <person name="Malavazi I."/>
            <person name="Melin P."/>
            <person name="Meyer V."/>
            <person name="Mielnichuk N."/>
            <person name="Miskei M."/>
            <person name="Molnar A.P."/>
            <person name="Mule G."/>
            <person name="Ngan C.Y."/>
            <person name="Orejas M."/>
            <person name="Orosz E."/>
            <person name="Ouedraogo J.P."/>
            <person name="Overkamp K.M."/>
            <person name="Park H.-S."/>
            <person name="Perrone G."/>
            <person name="Piumi F."/>
            <person name="Punt P.J."/>
            <person name="Ram A.F."/>
            <person name="Ramon A."/>
            <person name="Rauscher S."/>
            <person name="Record E."/>
            <person name="Riano-Pachon D.M."/>
            <person name="Robert V."/>
            <person name="Roehrig J."/>
            <person name="Ruller R."/>
            <person name="Salamov A."/>
            <person name="Salih N.S."/>
            <person name="Samson R.A."/>
            <person name="Sandor E."/>
            <person name="Sanguinetti M."/>
            <person name="Schuetze T."/>
            <person name="Sepcic K."/>
            <person name="Shelest E."/>
            <person name="Sherlock G."/>
            <person name="Sophianopoulou V."/>
            <person name="Squina F.M."/>
            <person name="Sun H."/>
            <person name="Susca A."/>
            <person name="Todd R.B."/>
            <person name="Tsang A."/>
            <person name="Unkles S.E."/>
            <person name="van de Wiele N."/>
            <person name="van Rossen-Uffink D."/>
            <person name="Oliveira J.V."/>
            <person name="Vesth T.C."/>
            <person name="Visser J."/>
            <person name="Yu J.-H."/>
            <person name="Zhou M."/>
            <person name="Andersen M.R."/>
            <person name="Archer D.B."/>
            <person name="Baker S.E."/>
            <person name="Benoit I."/>
            <person name="Brakhage A.A."/>
            <person name="Braus G.H."/>
            <person name="Fischer R."/>
            <person name="Frisvad J.C."/>
            <person name="Goldman G.H."/>
            <person name="Houbraken J."/>
            <person name="Oakley B."/>
            <person name="Pocsi I."/>
            <person name="Scazzocchio C."/>
            <person name="Seiboth B."/>
            <person name="vanKuyk P.A."/>
            <person name="Wortman J."/>
            <person name="Dyer P.S."/>
            <person name="Grigoriev I.V."/>
        </authorList>
    </citation>
    <scope>NUCLEOTIDE SEQUENCE [LARGE SCALE GENOMIC DNA]</scope>
    <source>
        <strain evidence="3">CBS 593.65</strain>
    </source>
</reference>
<proteinExistence type="predicted"/>
<feature type="region of interest" description="Disordered" evidence="1">
    <location>
        <begin position="87"/>
        <end position="123"/>
    </location>
</feature>
<organism evidence="2 3">
    <name type="scientific">Aspergillus sydowii CBS 593.65</name>
    <dbReference type="NCBI Taxonomy" id="1036612"/>
    <lineage>
        <taxon>Eukaryota</taxon>
        <taxon>Fungi</taxon>
        <taxon>Dikarya</taxon>
        <taxon>Ascomycota</taxon>
        <taxon>Pezizomycotina</taxon>
        <taxon>Eurotiomycetes</taxon>
        <taxon>Eurotiomycetidae</taxon>
        <taxon>Eurotiales</taxon>
        <taxon>Aspergillaceae</taxon>
        <taxon>Aspergillus</taxon>
        <taxon>Aspergillus subgen. Nidulantes</taxon>
    </lineage>
</organism>
<feature type="compositionally biased region" description="Polar residues" evidence="1">
    <location>
        <begin position="111"/>
        <end position="123"/>
    </location>
</feature>
<evidence type="ECO:0000256" key="1">
    <source>
        <dbReference type="SAM" id="MobiDB-lite"/>
    </source>
</evidence>